<dbReference type="Proteomes" id="UP000236151">
    <property type="component" value="Unassembled WGS sequence"/>
</dbReference>
<accession>A0A2K2FMM1</accession>
<evidence type="ECO:0000256" key="1">
    <source>
        <dbReference type="SAM" id="Coils"/>
    </source>
</evidence>
<dbReference type="InterPro" id="IPR010368">
    <property type="entry name" value="Com_YlbF"/>
</dbReference>
<feature type="coiled-coil region" evidence="1">
    <location>
        <begin position="63"/>
        <end position="90"/>
    </location>
</feature>
<dbReference type="InterPro" id="IPR023378">
    <property type="entry name" value="YheA/YmcA-like_dom_sf"/>
</dbReference>
<dbReference type="Gene3D" id="1.20.1500.10">
    <property type="entry name" value="YheA/YmcA-like"/>
    <property type="match status" value="1"/>
</dbReference>
<reference evidence="2 3" key="1">
    <citation type="submission" date="2017-06" db="EMBL/GenBank/DDBJ databases">
        <title>Investigating the central metabolism of Clostridium thermosuccinogenes.</title>
        <authorList>
            <person name="Koendjbiharie J.G."/>
            <person name="van Kranenburg R."/>
        </authorList>
    </citation>
    <scope>NUCLEOTIDE SEQUENCE [LARGE SCALE GENOMIC DNA]</scope>
    <source>
        <strain evidence="2 3">DSM 5806</strain>
    </source>
</reference>
<dbReference type="RefSeq" id="WP_103081072.1">
    <property type="nucleotide sequence ID" value="NZ_CP021850.1"/>
</dbReference>
<dbReference type="EMBL" id="NIOJ01000014">
    <property type="protein sequence ID" value="PNU00016.1"/>
    <property type="molecule type" value="Genomic_DNA"/>
</dbReference>
<dbReference type="AlphaFoldDB" id="A0A2K2FMM1"/>
<keyword evidence="1" id="KW-0175">Coiled coil</keyword>
<evidence type="ECO:0008006" key="4">
    <source>
        <dbReference type="Google" id="ProtNLM"/>
    </source>
</evidence>
<name>A0A2K2FMM1_9CLOT</name>
<keyword evidence="3" id="KW-1185">Reference proteome</keyword>
<comment type="caution">
    <text evidence="2">The sequence shown here is derived from an EMBL/GenBank/DDBJ whole genome shotgun (WGS) entry which is preliminary data.</text>
</comment>
<proteinExistence type="predicted"/>
<evidence type="ECO:0000313" key="3">
    <source>
        <dbReference type="Proteomes" id="UP000236151"/>
    </source>
</evidence>
<dbReference type="OrthoDB" id="2112157at2"/>
<evidence type="ECO:0000313" key="2">
    <source>
        <dbReference type="EMBL" id="PNU00016.1"/>
    </source>
</evidence>
<organism evidence="2 3">
    <name type="scientific">Clostridium thermosuccinogenes</name>
    <dbReference type="NCBI Taxonomy" id="84032"/>
    <lineage>
        <taxon>Bacteria</taxon>
        <taxon>Bacillati</taxon>
        <taxon>Bacillota</taxon>
        <taxon>Clostridia</taxon>
        <taxon>Eubacteriales</taxon>
        <taxon>Clostridiaceae</taxon>
        <taxon>Clostridium</taxon>
    </lineage>
</organism>
<dbReference type="SUPFAM" id="SSF158622">
    <property type="entry name" value="YheA/YmcA-like"/>
    <property type="match status" value="1"/>
</dbReference>
<gene>
    <name evidence="2" type="ORF">CDQ84_07295</name>
</gene>
<dbReference type="Pfam" id="PF06133">
    <property type="entry name" value="Com_YlbF"/>
    <property type="match status" value="1"/>
</dbReference>
<protein>
    <recommendedName>
        <fullName evidence="4">YlbF family regulator</fullName>
    </recommendedName>
</protein>
<dbReference type="KEGG" id="cthd:CDO33_08995"/>
<sequence length="129" mass="14496">MDIISKAKELGELIALSEEMATLRRCEERVINDKKADRLLREQKMIQDELIRAAQNGEFTSTHEQLKNILAAKQEEIRNYSITADFLKAKENFDKLMKTINDVILFTITGEEPCSDSKCGSCGGCGSHA</sequence>